<comment type="function">
    <text evidence="1">Involved in inositol deacylation of GPI-anchored proteins which plays important roles in the quality control and ER-associated degradation of GPI-anchored proteins.</text>
</comment>
<keyword evidence="1" id="KW-1133">Transmembrane helix</keyword>
<feature type="domain" description="GPI inositol-deacylase PGAP1-like alpha/beta" evidence="2">
    <location>
        <begin position="81"/>
        <end position="301"/>
    </location>
</feature>
<dbReference type="InterPro" id="IPR012908">
    <property type="entry name" value="PGAP1-ab_dom-like"/>
</dbReference>
<evidence type="ECO:0000313" key="3">
    <source>
        <dbReference type="EMBL" id="GAA0168458.1"/>
    </source>
</evidence>
<dbReference type="Proteomes" id="UP001454036">
    <property type="component" value="Unassembled WGS sequence"/>
</dbReference>
<gene>
    <name evidence="3" type="ORF">LIER_40570</name>
</gene>
<keyword evidence="1" id="KW-0653">Protein transport</keyword>
<dbReference type="SUPFAM" id="SSF53474">
    <property type="entry name" value="alpha/beta-Hydrolases"/>
    <property type="match status" value="1"/>
</dbReference>
<evidence type="ECO:0000256" key="1">
    <source>
        <dbReference type="RuleBase" id="RU365011"/>
    </source>
</evidence>
<reference evidence="3 4" key="1">
    <citation type="submission" date="2024-01" db="EMBL/GenBank/DDBJ databases">
        <title>The complete chloroplast genome sequence of Lithospermum erythrorhizon: insights into the phylogenetic relationship among Boraginaceae species and the maternal lineages of purple gromwells.</title>
        <authorList>
            <person name="Okada T."/>
            <person name="Watanabe K."/>
        </authorList>
    </citation>
    <scope>NUCLEOTIDE SEQUENCE [LARGE SCALE GENOMIC DNA]</scope>
</reference>
<accession>A0AAV3QXQ5</accession>
<dbReference type="GO" id="GO:0016788">
    <property type="term" value="F:hydrolase activity, acting on ester bonds"/>
    <property type="evidence" value="ECO:0007669"/>
    <property type="project" value="InterPro"/>
</dbReference>
<feature type="transmembrane region" description="Helical" evidence="1">
    <location>
        <begin position="12"/>
        <end position="30"/>
    </location>
</feature>
<keyword evidence="1" id="KW-0812">Transmembrane</keyword>
<dbReference type="EC" id="3.1.-.-" evidence="1"/>
<organism evidence="3 4">
    <name type="scientific">Lithospermum erythrorhizon</name>
    <name type="common">Purple gromwell</name>
    <name type="synonym">Lithospermum officinale var. erythrorhizon</name>
    <dbReference type="NCBI Taxonomy" id="34254"/>
    <lineage>
        <taxon>Eukaryota</taxon>
        <taxon>Viridiplantae</taxon>
        <taxon>Streptophyta</taxon>
        <taxon>Embryophyta</taxon>
        <taxon>Tracheophyta</taxon>
        <taxon>Spermatophyta</taxon>
        <taxon>Magnoliopsida</taxon>
        <taxon>eudicotyledons</taxon>
        <taxon>Gunneridae</taxon>
        <taxon>Pentapetalae</taxon>
        <taxon>asterids</taxon>
        <taxon>lamiids</taxon>
        <taxon>Boraginales</taxon>
        <taxon>Boraginaceae</taxon>
        <taxon>Boraginoideae</taxon>
        <taxon>Lithospermeae</taxon>
        <taxon>Lithospermum</taxon>
    </lineage>
</organism>
<name>A0AAV3QXQ5_LITER</name>
<comment type="caution">
    <text evidence="1">Lacks conserved residue(s) required for the propagation of feature annotation.</text>
</comment>
<evidence type="ECO:0000313" key="4">
    <source>
        <dbReference type="Proteomes" id="UP001454036"/>
    </source>
</evidence>
<proteinExistence type="inferred from homology"/>
<dbReference type="GO" id="GO:0005789">
    <property type="term" value="C:endoplasmic reticulum membrane"/>
    <property type="evidence" value="ECO:0007669"/>
    <property type="project" value="UniProtKB-SubCell"/>
</dbReference>
<keyword evidence="1" id="KW-0378">Hydrolase</keyword>
<dbReference type="GO" id="GO:0015031">
    <property type="term" value="P:protein transport"/>
    <property type="evidence" value="ECO:0007669"/>
    <property type="project" value="UniProtKB-KW"/>
</dbReference>
<keyword evidence="1" id="KW-0472">Membrane</keyword>
<keyword evidence="1" id="KW-0813">Transport</keyword>
<sequence length="309" mass="34223">MMRRSEANVRIGVLITLLVGVGVAALYGLLRPNSSGCIMTYMFPTYIPIPTPSNVTAMRYGLYLYHEGWKKIDFKEHIAKLSGVPVLFIPGNSGSYKQVRSLAAVSDRAYQGGPLDQGFYQEASKITVENTDIDISKISLPNQYAGMLDWLAVDLEGEHSATDGRILEEHTEYVVYAIHRILDQYKESYDARLQEGAASSGKLAKSVILVGHSMGGFVARAALVHPHLRKSAVETILTLSTPHQSPPLALQPSLGQFYARINQEWRKGYEVQTSRSGRYISDGPLSRVVVVSISGGYNDYQDLRRRNPT</sequence>
<keyword evidence="1" id="KW-0256">Endoplasmic reticulum</keyword>
<dbReference type="InterPro" id="IPR029058">
    <property type="entry name" value="AB_hydrolase_fold"/>
</dbReference>
<dbReference type="PANTHER" id="PTHR47346:SF1">
    <property type="entry name" value="GPI INOSITOL-DEACYLASE"/>
    <property type="match status" value="1"/>
</dbReference>
<comment type="caution">
    <text evidence="3">The sequence shown here is derived from an EMBL/GenBank/DDBJ whole genome shotgun (WGS) entry which is preliminary data.</text>
</comment>
<dbReference type="PANTHER" id="PTHR47346">
    <property type="entry name" value="HYDROLASES, ACTING ON ESTER BOND"/>
    <property type="match status" value="1"/>
</dbReference>
<comment type="similarity">
    <text evidence="1">Belongs to the GPI inositol-deacylase family.</text>
</comment>
<protein>
    <recommendedName>
        <fullName evidence="1">GPI inositol-deacylase</fullName>
        <ecNumber evidence="1">3.1.-.-</ecNumber>
    </recommendedName>
</protein>
<dbReference type="AlphaFoldDB" id="A0AAV3QXQ5"/>
<comment type="subcellular location">
    <subcellularLocation>
        <location evidence="1">Endoplasmic reticulum membrane</location>
    </subcellularLocation>
</comment>
<evidence type="ECO:0000259" key="2">
    <source>
        <dbReference type="Pfam" id="PF07819"/>
    </source>
</evidence>
<dbReference type="Pfam" id="PF07819">
    <property type="entry name" value="PGAP1"/>
    <property type="match status" value="1"/>
</dbReference>
<dbReference type="Gene3D" id="3.40.50.1820">
    <property type="entry name" value="alpha/beta hydrolase"/>
    <property type="match status" value="1"/>
</dbReference>
<dbReference type="EMBL" id="BAABME010023627">
    <property type="protein sequence ID" value="GAA0168458.1"/>
    <property type="molecule type" value="Genomic_DNA"/>
</dbReference>
<keyword evidence="4" id="KW-1185">Reference proteome</keyword>